<evidence type="ECO:0000313" key="2">
    <source>
        <dbReference type="EMBL" id="CAH1112961.1"/>
    </source>
</evidence>
<dbReference type="PANTHER" id="PTHR10174:SF222">
    <property type="entry name" value="GH10083P-RELATED"/>
    <property type="match status" value="1"/>
</dbReference>
<dbReference type="PANTHER" id="PTHR10174">
    <property type="entry name" value="ALPHA-TOCOPHEROL TRANSFER PROTEIN-RELATED"/>
    <property type="match status" value="1"/>
</dbReference>
<dbReference type="SUPFAM" id="SSF52087">
    <property type="entry name" value="CRAL/TRIO domain"/>
    <property type="match status" value="1"/>
</dbReference>
<organism evidence="2 3">
    <name type="scientific">Psylliodes chrysocephalus</name>
    <dbReference type="NCBI Taxonomy" id="3402493"/>
    <lineage>
        <taxon>Eukaryota</taxon>
        <taxon>Metazoa</taxon>
        <taxon>Ecdysozoa</taxon>
        <taxon>Arthropoda</taxon>
        <taxon>Hexapoda</taxon>
        <taxon>Insecta</taxon>
        <taxon>Pterygota</taxon>
        <taxon>Neoptera</taxon>
        <taxon>Endopterygota</taxon>
        <taxon>Coleoptera</taxon>
        <taxon>Polyphaga</taxon>
        <taxon>Cucujiformia</taxon>
        <taxon>Chrysomeloidea</taxon>
        <taxon>Chrysomelidae</taxon>
        <taxon>Galerucinae</taxon>
        <taxon>Alticini</taxon>
        <taxon>Psylliodes</taxon>
    </lineage>
</organism>
<sequence length="284" mass="32921">MEKIASSVNLLKEWLVQQPHLPKNVPEFFLSKCYIACNNSIEVAKNLIDLFFTLRSRAPDLFANRNLDDPDIQDSFEIFDMIELSETVNDCKVCIVRLNSDNIDKFHCAASVKLFTMFNDLQIFTDDRLCEGEIFIVDLEKSNLKLLTKISLMHIKKVAEYSQEARPLKLKQVHFVNVQPIIEKFLLLIKPFLKAEVINMFNLHQDIETLYKFVPKDVLPKDYGGTDSKTIPEYKKEVEAKLRKYKHVIDDKSYVTVDESKRPIGNPYGDKFGMQGSFRTLDID</sequence>
<dbReference type="PRINTS" id="PR00180">
    <property type="entry name" value="CRETINALDHBP"/>
</dbReference>
<dbReference type="InterPro" id="IPR036273">
    <property type="entry name" value="CRAL/TRIO_N_dom_sf"/>
</dbReference>
<evidence type="ECO:0000259" key="1">
    <source>
        <dbReference type="PROSITE" id="PS50191"/>
    </source>
</evidence>
<keyword evidence="3" id="KW-1185">Reference proteome</keyword>
<dbReference type="GO" id="GO:1902936">
    <property type="term" value="F:phosphatidylinositol bisphosphate binding"/>
    <property type="evidence" value="ECO:0007669"/>
    <property type="project" value="TreeGrafter"/>
</dbReference>
<dbReference type="Gene3D" id="3.40.525.10">
    <property type="entry name" value="CRAL-TRIO lipid binding domain"/>
    <property type="match status" value="1"/>
</dbReference>
<dbReference type="OrthoDB" id="6682367at2759"/>
<dbReference type="Pfam" id="PF00650">
    <property type="entry name" value="CRAL_TRIO"/>
    <property type="match status" value="1"/>
</dbReference>
<evidence type="ECO:0000313" key="3">
    <source>
        <dbReference type="Proteomes" id="UP001153636"/>
    </source>
</evidence>
<dbReference type="GO" id="GO:0016020">
    <property type="term" value="C:membrane"/>
    <property type="evidence" value="ECO:0007669"/>
    <property type="project" value="TreeGrafter"/>
</dbReference>
<dbReference type="SMART" id="SM00516">
    <property type="entry name" value="SEC14"/>
    <property type="match status" value="1"/>
</dbReference>
<dbReference type="SUPFAM" id="SSF46938">
    <property type="entry name" value="CRAL/TRIO N-terminal domain"/>
    <property type="match status" value="1"/>
</dbReference>
<proteinExistence type="predicted"/>
<dbReference type="EMBL" id="OV651819">
    <property type="protein sequence ID" value="CAH1112961.1"/>
    <property type="molecule type" value="Genomic_DNA"/>
</dbReference>
<reference evidence="2" key="1">
    <citation type="submission" date="2022-01" db="EMBL/GenBank/DDBJ databases">
        <authorList>
            <person name="King R."/>
        </authorList>
    </citation>
    <scope>NUCLEOTIDE SEQUENCE</scope>
</reference>
<protein>
    <recommendedName>
        <fullName evidence="1">CRAL-TRIO domain-containing protein</fullName>
    </recommendedName>
</protein>
<dbReference type="Gene3D" id="1.20.5.1200">
    <property type="entry name" value="Alpha-tocopherol transfer"/>
    <property type="match status" value="1"/>
</dbReference>
<name>A0A9P0D7I2_9CUCU</name>
<dbReference type="Proteomes" id="UP001153636">
    <property type="component" value="Chromosome 7"/>
</dbReference>
<dbReference type="AlphaFoldDB" id="A0A9P0D7I2"/>
<accession>A0A9P0D7I2</accession>
<dbReference type="PROSITE" id="PS50191">
    <property type="entry name" value="CRAL_TRIO"/>
    <property type="match status" value="1"/>
</dbReference>
<dbReference type="InterPro" id="IPR001251">
    <property type="entry name" value="CRAL-TRIO_dom"/>
</dbReference>
<gene>
    <name evidence="2" type="ORF">PSYICH_LOCUS13173</name>
</gene>
<dbReference type="InterPro" id="IPR036865">
    <property type="entry name" value="CRAL-TRIO_dom_sf"/>
</dbReference>
<feature type="domain" description="CRAL-TRIO" evidence="1">
    <location>
        <begin position="136"/>
        <end position="231"/>
    </location>
</feature>
<dbReference type="CDD" id="cd00170">
    <property type="entry name" value="SEC14"/>
    <property type="match status" value="1"/>
</dbReference>